<dbReference type="EMBL" id="JAGINT010000002">
    <property type="protein sequence ID" value="MBP2354401.1"/>
    <property type="molecule type" value="Genomic_DNA"/>
</dbReference>
<dbReference type="Proteomes" id="UP000755585">
    <property type="component" value="Unassembled WGS sequence"/>
</dbReference>
<sequence length="64" mass="6071">MSALEGGAVGSVVSGMDGLHVSAFDAGSFEAGAADAGAVDPGPADPGAVDVRWGVGWVVREGAG</sequence>
<keyword evidence="2" id="KW-1185">Reference proteome</keyword>
<organism evidence="1 2">
    <name type="scientific">Kribbella aluminosa</name>
    <dbReference type="NCBI Taxonomy" id="416017"/>
    <lineage>
        <taxon>Bacteria</taxon>
        <taxon>Bacillati</taxon>
        <taxon>Actinomycetota</taxon>
        <taxon>Actinomycetes</taxon>
        <taxon>Propionibacteriales</taxon>
        <taxon>Kribbellaceae</taxon>
        <taxon>Kribbella</taxon>
    </lineage>
</organism>
<accession>A0ABS4US80</accession>
<name>A0ABS4US80_9ACTN</name>
<evidence type="ECO:0000313" key="2">
    <source>
        <dbReference type="Proteomes" id="UP000755585"/>
    </source>
</evidence>
<evidence type="ECO:0000313" key="1">
    <source>
        <dbReference type="EMBL" id="MBP2354401.1"/>
    </source>
</evidence>
<reference evidence="1 2" key="1">
    <citation type="submission" date="2021-03" db="EMBL/GenBank/DDBJ databases">
        <title>Sequencing the genomes of 1000 actinobacteria strains.</title>
        <authorList>
            <person name="Klenk H.-P."/>
        </authorList>
    </citation>
    <scope>NUCLEOTIDE SEQUENCE [LARGE SCALE GENOMIC DNA]</scope>
    <source>
        <strain evidence="1 2">DSM 18824</strain>
    </source>
</reference>
<comment type="caution">
    <text evidence="1">The sequence shown here is derived from an EMBL/GenBank/DDBJ whole genome shotgun (WGS) entry which is preliminary data.</text>
</comment>
<proteinExistence type="predicted"/>
<gene>
    <name evidence="1" type="ORF">JOF29_005511</name>
</gene>
<protein>
    <submittedName>
        <fullName evidence="1">Uncharacterized protein</fullName>
    </submittedName>
</protein>